<keyword evidence="2" id="KW-1185">Reference proteome</keyword>
<evidence type="ECO:0000313" key="1">
    <source>
        <dbReference type="EMBL" id="EEF41745.1"/>
    </source>
</evidence>
<sequence>MTGKPSTRGIQIRIGKSIVLDQEKGRVQQMNREIAEVKAVNFAARRQEQQNQSVFSRI</sequence>
<proteinExistence type="predicted"/>
<dbReference type="AlphaFoldDB" id="B9S3T0"/>
<gene>
    <name evidence="1" type="ORF">RCOM_0830560</name>
</gene>
<dbReference type="EMBL" id="EQ973862">
    <property type="protein sequence ID" value="EEF41745.1"/>
    <property type="molecule type" value="Genomic_DNA"/>
</dbReference>
<reference evidence="2" key="1">
    <citation type="journal article" date="2010" name="Nat. Biotechnol.">
        <title>Draft genome sequence of the oilseed species Ricinus communis.</title>
        <authorList>
            <person name="Chan A.P."/>
            <person name="Crabtree J."/>
            <person name="Zhao Q."/>
            <person name="Lorenzi H."/>
            <person name="Orvis J."/>
            <person name="Puiu D."/>
            <person name="Melake-Berhan A."/>
            <person name="Jones K.M."/>
            <person name="Redman J."/>
            <person name="Chen G."/>
            <person name="Cahoon E.B."/>
            <person name="Gedil M."/>
            <person name="Stanke M."/>
            <person name="Haas B.J."/>
            <person name="Wortman J.R."/>
            <person name="Fraser-Liggett C.M."/>
            <person name="Ravel J."/>
            <person name="Rabinowicz P.D."/>
        </authorList>
    </citation>
    <scope>NUCLEOTIDE SEQUENCE [LARGE SCALE GENOMIC DNA]</scope>
    <source>
        <strain evidence="2">cv. Hale</strain>
    </source>
</reference>
<dbReference type="InParanoid" id="B9S3T0"/>
<protein>
    <submittedName>
        <fullName evidence="1">Uncharacterized protein</fullName>
    </submittedName>
</protein>
<evidence type="ECO:0000313" key="2">
    <source>
        <dbReference type="Proteomes" id="UP000008311"/>
    </source>
</evidence>
<organism evidence="1 2">
    <name type="scientific">Ricinus communis</name>
    <name type="common">Castor bean</name>
    <dbReference type="NCBI Taxonomy" id="3988"/>
    <lineage>
        <taxon>Eukaryota</taxon>
        <taxon>Viridiplantae</taxon>
        <taxon>Streptophyta</taxon>
        <taxon>Embryophyta</taxon>
        <taxon>Tracheophyta</taxon>
        <taxon>Spermatophyta</taxon>
        <taxon>Magnoliopsida</taxon>
        <taxon>eudicotyledons</taxon>
        <taxon>Gunneridae</taxon>
        <taxon>Pentapetalae</taxon>
        <taxon>rosids</taxon>
        <taxon>fabids</taxon>
        <taxon>Malpighiales</taxon>
        <taxon>Euphorbiaceae</taxon>
        <taxon>Acalyphoideae</taxon>
        <taxon>Acalypheae</taxon>
        <taxon>Ricinus</taxon>
    </lineage>
</organism>
<name>B9S3T0_RICCO</name>
<dbReference type="Proteomes" id="UP000008311">
    <property type="component" value="Unassembled WGS sequence"/>
</dbReference>
<accession>B9S3T0</accession>